<keyword evidence="11" id="KW-1185">Reference proteome</keyword>
<dbReference type="PANTHER" id="PTHR31595">
    <property type="entry name" value="LONG-CHAIN-ALCOHOL O-FATTY-ACYLTRANSFERASE 3-RELATED"/>
    <property type="match status" value="1"/>
</dbReference>
<keyword evidence="5 7" id="KW-1133">Transmembrane helix</keyword>
<proteinExistence type="inferred from homology"/>
<evidence type="ECO:0000256" key="4">
    <source>
        <dbReference type="ARBA" id="ARBA00022692"/>
    </source>
</evidence>
<keyword evidence="4 7" id="KW-0812">Transmembrane</keyword>
<dbReference type="InterPro" id="IPR032805">
    <property type="entry name" value="Wax_synthase_dom"/>
</dbReference>
<comment type="caution">
    <text evidence="10">The sequence shown here is derived from an EMBL/GenBank/DDBJ whole genome shotgun (WGS) entry which is preliminary data.</text>
</comment>
<comment type="subcellular location">
    <subcellularLocation>
        <location evidence="1">Membrane</location>
        <topology evidence="1">Multi-pass membrane protein</topology>
    </subcellularLocation>
</comment>
<feature type="chain" id="PRO_5046032485" evidence="8">
    <location>
        <begin position="25"/>
        <end position="417"/>
    </location>
</feature>
<feature type="transmembrane region" description="Helical" evidence="7">
    <location>
        <begin position="374"/>
        <end position="397"/>
    </location>
</feature>
<feature type="transmembrane region" description="Helical" evidence="7">
    <location>
        <begin position="335"/>
        <end position="353"/>
    </location>
</feature>
<accession>A0ABR4HDB1</accession>
<keyword evidence="3 10" id="KW-0808">Transferase</keyword>
<feature type="domain" description="Wax synthase" evidence="9">
    <location>
        <begin position="254"/>
        <end position="342"/>
    </location>
</feature>
<name>A0ABR4HDB1_9EURO</name>
<organism evidence="10 11">
    <name type="scientific">Aspergillus cavernicola</name>
    <dbReference type="NCBI Taxonomy" id="176166"/>
    <lineage>
        <taxon>Eukaryota</taxon>
        <taxon>Fungi</taxon>
        <taxon>Dikarya</taxon>
        <taxon>Ascomycota</taxon>
        <taxon>Pezizomycotina</taxon>
        <taxon>Eurotiomycetes</taxon>
        <taxon>Eurotiomycetidae</taxon>
        <taxon>Eurotiales</taxon>
        <taxon>Aspergillaceae</taxon>
        <taxon>Aspergillus</taxon>
        <taxon>Aspergillus subgen. Nidulantes</taxon>
    </lineage>
</organism>
<feature type="signal peptide" evidence="8">
    <location>
        <begin position="1"/>
        <end position="24"/>
    </location>
</feature>
<comment type="similarity">
    <text evidence="2">Belongs to the wax synthase family.</text>
</comment>
<keyword evidence="6 7" id="KW-0472">Membrane</keyword>
<gene>
    <name evidence="10" type="ORF">BDW59DRAFT_154825</name>
</gene>
<feature type="transmembrane region" description="Helical" evidence="7">
    <location>
        <begin position="220"/>
        <end position="246"/>
    </location>
</feature>
<keyword evidence="8" id="KW-0732">Signal</keyword>
<evidence type="ECO:0000256" key="8">
    <source>
        <dbReference type="SAM" id="SignalP"/>
    </source>
</evidence>
<evidence type="ECO:0000256" key="5">
    <source>
        <dbReference type="ARBA" id="ARBA00022989"/>
    </source>
</evidence>
<evidence type="ECO:0000313" key="11">
    <source>
        <dbReference type="Proteomes" id="UP001610335"/>
    </source>
</evidence>
<evidence type="ECO:0000256" key="6">
    <source>
        <dbReference type="ARBA" id="ARBA00023136"/>
    </source>
</evidence>
<sequence length="417" mass="45929">MSLTNPPPWIGPLLCWNLVQSVTGLTVTFTPSTSPIRPIAAITTAILAYLLQVTMKTHFSGTRASGPLVAMCWVNVLNAIDLLVITQASYEAQLAYKTTKQEKKDISSTTTHESSLGWGRKLLFALEIPYNSRRINTPWTISRVPPFNPDNPTYVPSRTSFLLHSALKLLISAAILTFLTIDPNDPHLSSVITQLNTDKTVLFFSPFHSFDARKFKIQCLFTLSFAIVTRATIVGGYTSLAFIFVLCGSSPSNWPPIAGGFGDAYTLAGLWGSTWHQLLRRPLTSPTTFLLTTLLGIPPKSPLAHWTRILLTFTASGIIHSTMDIAFGVPVEKTGGVWFFTLQIVGLLVETFFQRFVTWSGVTLNTSSKKVVGYIWVAGFLGWSVTVWINPVLVGLWEGRTRVMSPWLGMAPTAFAL</sequence>
<evidence type="ECO:0000256" key="7">
    <source>
        <dbReference type="SAM" id="Phobius"/>
    </source>
</evidence>
<dbReference type="InterPro" id="IPR044851">
    <property type="entry name" value="Wax_synthase"/>
</dbReference>
<dbReference type="Pfam" id="PF13813">
    <property type="entry name" value="MBOAT_2"/>
    <property type="match status" value="1"/>
</dbReference>
<evidence type="ECO:0000256" key="1">
    <source>
        <dbReference type="ARBA" id="ARBA00004141"/>
    </source>
</evidence>
<evidence type="ECO:0000259" key="9">
    <source>
        <dbReference type="Pfam" id="PF13813"/>
    </source>
</evidence>
<reference evidence="10 11" key="1">
    <citation type="submission" date="2024-07" db="EMBL/GenBank/DDBJ databases">
        <title>Section-level genome sequencing and comparative genomics of Aspergillus sections Usti and Cavernicolus.</title>
        <authorList>
            <consortium name="Lawrence Berkeley National Laboratory"/>
            <person name="Nybo J.L."/>
            <person name="Vesth T.C."/>
            <person name="Theobald S."/>
            <person name="Frisvad J.C."/>
            <person name="Larsen T.O."/>
            <person name="Kjaerboelling I."/>
            <person name="Rothschild-Mancinelli K."/>
            <person name="Lyhne E.K."/>
            <person name="Kogle M.E."/>
            <person name="Barry K."/>
            <person name="Clum A."/>
            <person name="Na H."/>
            <person name="Ledsgaard L."/>
            <person name="Lin J."/>
            <person name="Lipzen A."/>
            <person name="Kuo A."/>
            <person name="Riley R."/>
            <person name="Mondo S."/>
            <person name="LaButti K."/>
            <person name="Haridas S."/>
            <person name="Pangalinan J."/>
            <person name="Salamov A.A."/>
            <person name="Simmons B.A."/>
            <person name="Magnuson J.K."/>
            <person name="Chen J."/>
            <person name="Drula E."/>
            <person name="Henrissat B."/>
            <person name="Wiebenga A."/>
            <person name="Lubbers R.J."/>
            <person name="Gomes A.C."/>
            <person name="Makela M.R."/>
            <person name="Stajich J."/>
            <person name="Grigoriev I.V."/>
            <person name="Mortensen U.H."/>
            <person name="De vries R.P."/>
            <person name="Baker S.E."/>
            <person name="Andersen M.R."/>
        </authorList>
    </citation>
    <scope>NUCLEOTIDE SEQUENCE [LARGE SCALE GENOMIC DNA]</scope>
    <source>
        <strain evidence="10 11">CBS 600.67</strain>
    </source>
</reference>
<dbReference type="GO" id="GO:0016740">
    <property type="term" value="F:transferase activity"/>
    <property type="evidence" value="ECO:0007669"/>
    <property type="project" value="UniProtKB-KW"/>
</dbReference>
<feature type="transmembrane region" description="Helical" evidence="7">
    <location>
        <begin position="36"/>
        <end position="55"/>
    </location>
</feature>
<evidence type="ECO:0000313" key="10">
    <source>
        <dbReference type="EMBL" id="KAL2813457.1"/>
    </source>
</evidence>
<dbReference type="EMBL" id="JBFXLS010000144">
    <property type="protein sequence ID" value="KAL2813457.1"/>
    <property type="molecule type" value="Genomic_DNA"/>
</dbReference>
<protein>
    <submittedName>
        <fullName evidence="10">Membrane bound O-acyl transferase family-domain-containing protein</fullName>
    </submittedName>
</protein>
<evidence type="ECO:0000256" key="2">
    <source>
        <dbReference type="ARBA" id="ARBA00007282"/>
    </source>
</evidence>
<feature type="transmembrane region" description="Helical" evidence="7">
    <location>
        <begin position="309"/>
        <end position="329"/>
    </location>
</feature>
<evidence type="ECO:0000256" key="3">
    <source>
        <dbReference type="ARBA" id="ARBA00022679"/>
    </source>
</evidence>
<dbReference type="PANTHER" id="PTHR31595:SF60">
    <property type="entry name" value="BIOSYNTHESIS PROTEIN (TRI7), PUTATIVE (AFU_ORTHOLOGUE AFUA_8G05970)-RELATED"/>
    <property type="match status" value="1"/>
</dbReference>
<dbReference type="Proteomes" id="UP001610335">
    <property type="component" value="Unassembled WGS sequence"/>
</dbReference>